<protein>
    <recommendedName>
        <fullName evidence="1">DNA primase/polymerase bifunctional N-terminal domain-containing protein</fullName>
    </recommendedName>
</protein>
<dbReference type="EMBL" id="CP036526">
    <property type="protein sequence ID" value="QDT10199.1"/>
    <property type="molecule type" value="Genomic_DNA"/>
</dbReference>
<sequence length="388" mass="43610">MSTTIQHAKRYADFGWSVFPCQAATKKPAVRSWKPFQTTRPSTSQLERWFNNSERNVAVVCGSVSNDLVVRDFDSVARYELWQSNHQSLAKTIPTVRTAGGYHCYCRMTPCPRVRINGVGAGELRGNGGFVIGPPSVHPTGAVYEWIVKPQKLLPQLSLDDLDLGHLEGKLSFGEVLHSQQSQRSQQSKPSQLIQTDVVTKDGDFGSQLRDAINASIPKQPGQRNKCLFDLARRLVGVRDDKLTIDELVGVFDQWYELAEPILRTKDYATSLDDFLRATDNAQTAYGATMAEHLNTAIADGCPAWVSSPKYDRRCKLLAALCRQLQRVAGDQPFYLSTHTPGELFDLKPMQCWRWLDLFVRLGKLTKVETGSLAKRRATRFRYIADDL</sequence>
<accession>A0A517NSV8</accession>
<evidence type="ECO:0000313" key="2">
    <source>
        <dbReference type="EMBL" id="QDT10199.1"/>
    </source>
</evidence>
<evidence type="ECO:0000313" key="3">
    <source>
        <dbReference type="Proteomes" id="UP000319817"/>
    </source>
</evidence>
<dbReference type="SMART" id="SM00943">
    <property type="entry name" value="Prim-Pol"/>
    <property type="match status" value="1"/>
</dbReference>
<organism evidence="2 3">
    <name type="scientific">Stieleria marina</name>
    <dbReference type="NCBI Taxonomy" id="1930275"/>
    <lineage>
        <taxon>Bacteria</taxon>
        <taxon>Pseudomonadati</taxon>
        <taxon>Planctomycetota</taxon>
        <taxon>Planctomycetia</taxon>
        <taxon>Pirellulales</taxon>
        <taxon>Pirellulaceae</taxon>
        <taxon>Stieleria</taxon>
    </lineage>
</organism>
<gene>
    <name evidence="2" type="ORF">K239x_21540</name>
</gene>
<dbReference type="RefSeq" id="WP_145417711.1">
    <property type="nucleotide sequence ID" value="NZ_CP036526.1"/>
</dbReference>
<dbReference type="OrthoDB" id="247920at2"/>
<dbReference type="Pfam" id="PF09250">
    <property type="entry name" value="Prim-Pol"/>
    <property type="match status" value="1"/>
</dbReference>
<reference evidence="2 3" key="1">
    <citation type="submission" date="2019-02" db="EMBL/GenBank/DDBJ databases">
        <title>Deep-cultivation of Planctomycetes and their phenomic and genomic characterization uncovers novel biology.</title>
        <authorList>
            <person name="Wiegand S."/>
            <person name="Jogler M."/>
            <person name="Boedeker C."/>
            <person name="Pinto D."/>
            <person name="Vollmers J."/>
            <person name="Rivas-Marin E."/>
            <person name="Kohn T."/>
            <person name="Peeters S.H."/>
            <person name="Heuer A."/>
            <person name="Rast P."/>
            <person name="Oberbeckmann S."/>
            <person name="Bunk B."/>
            <person name="Jeske O."/>
            <person name="Meyerdierks A."/>
            <person name="Storesund J.E."/>
            <person name="Kallscheuer N."/>
            <person name="Luecker S."/>
            <person name="Lage O.M."/>
            <person name="Pohl T."/>
            <person name="Merkel B.J."/>
            <person name="Hornburger P."/>
            <person name="Mueller R.-W."/>
            <person name="Bruemmer F."/>
            <person name="Labrenz M."/>
            <person name="Spormann A.M."/>
            <person name="Op den Camp H."/>
            <person name="Overmann J."/>
            <person name="Amann R."/>
            <person name="Jetten M.S.M."/>
            <person name="Mascher T."/>
            <person name="Medema M.H."/>
            <person name="Devos D.P."/>
            <person name="Kaster A.-K."/>
            <person name="Ovreas L."/>
            <person name="Rohde M."/>
            <person name="Galperin M.Y."/>
            <person name="Jogler C."/>
        </authorList>
    </citation>
    <scope>NUCLEOTIDE SEQUENCE [LARGE SCALE GENOMIC DNA]</scope>
    <source>
        <strain evidence="2 3">K23_9</strain>
    </source>
</reference>
<proteinExistence type="predicted"/>
<dbReference type="InterPro" id="IPR015330">
    <property type="entry name" value="DNA_primase/pol_bifunc_N"/>
</dbReference>
<dbReference type="AlphaFoldDB" id="A0A517NSV8"/>
<dbReference type="CDD" id="cd04859">
    <property type="entry name" value="Prim_Pol"/>
    <property type="match status" value="1"/>
</dbReference>
<keyword evidence="3" id="KW-1185">Reference proteome</keyword>
<evidence type="ECO:0000259" key="1">
    <source>
        <dbReference type="SMART" id="SM00943"/>
    </source>
</evidence>
<feature type="domain" description="DNA primase/polymerase bifunctional N-terminal" evidence="1">
    <location>
        <begin position="8"/>
        <end position="159"/>
    </location>
</feature>
<name>A0A517NSV8_9BACT</name>
<dbReference type="Gene3D" id="3.30.720.160">
    <property type="entry name" value="Bifunctional DNA primase/polymerase, N-terminal"/>
    <property type="match status" value="1"/>
</dbReference>
<dbReference type="SUPFAM" id="SSF56747">
    <property type="entry name" value="Prim-pol domain"/>
    <property type="match status" value="1"/>
</dbReference>
<dbReference type="Proteomes" id="UP000319817">
    <property type="component" value="Chromosome"/>
</dbReference>